<sequence>MTNHAGDREPKDTTRADTYVRTLIVHQRRNVPSEWWHRAVFMEVPGIVDEVAAAMLKPCMFAMARVGASAVIFRPALVDLTGSTVIADLVKEAHRVGLKVVVRLSGATFSGRPSSTEDALFFGLESDPATLVVRAREALKLGVDGIDLGGIREWSTRADAAQRAQHFRALTRILQVELADFSPNHTLSASAELLDIDAFVRHQEEEWFHNLRAGSLYRATFDTHAIRTAIDETLQACDRVGAVPSWKAIAPQILADPHERKGTTRTWEQDADTARRTAMRLLLCALPGSIYLPFEFIGGHVEYVHSAVRPQPAHSEKEKARAKHTGLALRLRQELCMGDDTFAWVEGLPWQNPDTLVSTTGNILNVLNTGSDPIEVPAQHRLLIRSDSTGEEDVPAAGPVFSGKGLRRVPPAPAGTRLRGGSCAWFIPERVAAQDVAAYR</sequence>
<evidence type="ECO:0000256" key="1">
    <source>
        <dbReference type="SAM" id="MobiDB-lite"/>
    </source>
</evidence>
<keyword evidence="3" id="KW-1185">Reference proteome</keyword>
<protein>
    <recommendedName>
        <fullName evidence="4">Glycosidase</fullName>
    </recommendedName>
</protein>
<name>A0ABU3IB89_9ACTO</name>
<evidence type="ECO:0008006" key="4">
    <source>
        <dbReference type="Google" id="ProtNLM"/>
    </source>
</evidence>
<organism evidence="2 3">
    <name type="scientific">Gleimia hominis</name>
    <dbReference type="NCBI Taxonomy" id="595468"/>
    <lineage>
        <taxon>Bacteria</taxon>
        <taxon>Bacillati</taxon>
        <taxon>Actinomycetota</taxon>
        <taxon>Actinomycetes</taxon>
        <taxon>Actinomycetales</taxon>
        <taxon>Actinomycetaceae</taxon>
        <taxon>Gleimia</taxon>
    </lineage>
</organism>
<dbReference type="EMBL" id="JASXSX010000001">
    <property type="protein sequence ID" value="MDT3767493.1"/>
    <property type="molecule type" value="Genomic_DNA"/>
</dbReference>
<gene>
    <name evidence="2" type="ORF">QS713_05375</name>
</gene>
<proteinExistence type="predicted"/>
<dbReference type="RefSeq" id="WP_313273092.1">
    <property type="nucleotide sequence ID" value="NZ_JASXSX010000001.1"/>
</dbReference>
<evidence type="ECO:0000313" key="3">
    <source>
        <dbReference type="Proteomes" id="UP001247542"/>
    </source>
</evidence>
<evidence type="ECO:0000313" key="2">
    <source>
        <dbReference type="EMBL" id="MDT3767493.1"/>
    </source>
</evidence>
<dbReference type="Proteomes" id="UP001247542">
    <property type="component" value="Unassembled WGS sequence"/>
</dbReference>
<comment type="caution">
    <text evidence="2">The sequence shown here is derived from an EMBL/GenBank/DDBJ whole genome shotgun (WGS) entry which is preliminary data.</text>
</comment>
<accession>A0ABU3IB89</accession>
<reference evidence="2 3" key="1">
    <citation type="submission" date="2023-06" db="EMBL/GenBank/DDBJ databases">
        <title>Draft genome sequence of Gleimia hominis type strain CCUG 57540T.</title>
        <authorList>
            <person name="Salva-Serra F."/>
            <person name="Cardew S."/>
            <person name="Jensie Markopoulos S."/>
            <person name="Ohlen M."/>
            <person name="Inganas E."/>
            <person name="Svensson-Stadler L."/>
            <person name="Moore E.R.B."/>
        </authorList>
    </citation>
    <scope>NUCLEOTIDE SEQUENCE [LARGE SCALE GENOMIC DNA]</scope>
    <source>
        <strain evidence="2 3">CCUG 57540</strain>
    </source>
</reference>
<feature type="region of interest" description="Disordered" evidence="1">
    <location>
        <begin position="389"/>
        <end position="408"/>
    </location>
</feature>